<name>A0A6H5HIC3_9HEMI</name>
<feature type="region of interest" description="Disordered" evidence="1">
    <location>
        <begin position="28"/>
        <end position="71"/>
    </location>
</feature>
<accession>A0A6H5HIC3</accession>
<evidence type="ECO:0000256" key="1">
    <source>
        <dbReference type="SAM" id="MobiDB-lite"/>
    </source>
</evidence>
<sequence length="95" mass="10776">MQVQSIRTLQGCLDQPFADQALTSAVSWPTPSKATKSRSIQIQKANDRWPGSKSRATCSHCPRNWNARRRQPGGRRNVRFANIFEKIPPKKKMIG</sequence>
<protein>
    <submittedName>
        <fullName evidence="2">Uncharacterized protein</fullName>
    </submittedName>
</protein>
<evidence type="ECO:0000313" key="2">
    <source>
        <dbReference type="EMBL" id="CAB0013700.1"/>
    </source>
</evidence>
<gene>
    <name evidence="2" type="ORF">NTEN_LOCUS18286</name>
</gene>
<reference evidence="2 3" key="1">
    <citation type="submission" date="2020-02" db="EMBL/GenBank/DDBJ databases">
        <authorList>
            <person name="Ferguson B K."/>
        </authorList>
    </citation>
    <scope>NUCLEOTIDE SEQUENCE [LARGE SCALE GENOMIC DNA]</scope>
</reference>
<evidence type="ECO:0000313" key="3">
    <source>
        <dbReference type="Proteomes" id="UP000479000"/>
    </source>
</evidence>
<proteinExistence type="predicted"/>
<feature type="compositionally biased region" description="Polar residues" evidence="1">
    <location>
        <begin position="28"/>
        <end position="44"/>
    </location>
</feature>
<dbReference type="EMBL" id="CADCXU010026971">
    <property type="protein sequence ID" value="CAB0013700.1"/>
    <property type="molecule type" value="Genomic_DNA"/>
</dbReference>
<keyword evidence="3" id="KW-1185">Reference proteome</keyword>
<dbReference type="Proteomes" id="UP000479000">
    <property type="component" value="Unassembled WGS sequence"/>
</dbReference>
<dbReference type="AlphaFoldDB" id="A0A6H5HIC3"/>
<organism evidence="2 3">
    <name type="scientific">Nesidiocoris tenuis</name>
    <dbReference type="NCBI Taxonomy" id="355587"/>
    <lineage>
        <taxon>Eukaryota</taxon>
        <taxon>Metazoa</taxon>
        <taxon>Ecdysozoa</taxon>
        <taxon>Arthropoda</taxon>
        <taxon>Hexapoda</taxon>
        <taxon>Insecta</taxon>
        <taxon>Pterygota</taxon>
        <taxon>Neoptera</taxon>
        <taxon>Paraneoptera</taxon>
        <taxon>Hemiptera</taxon>
        <taxon>Heteroptera</taxon>
        <taxon>Panheteroptera</taxon>
        <taxon>Cimicomorpha</taxon>
        <taxon>Miridae</taxon>
        <taxon>Dicyphina</taxon>
        <taxon>Nesidiocoris</taxon>
    </lineage>
</organism>